<feature type="transmembrane region" description="Helical" evidence="2">
    <location>
        <begin position="40"/>
        <end position="64"/>
    </location>
</feature>
<evidence type="ECO:0000256" key="1">
    <source>
        <dbReference type="SAM" id="MobiDB-lite"/>
    </source>
</evidence>
<dbReference type="PANTHER" id="PTHR37451:SF4">
    <property type="entry name" value="MARVEL DOMAIN-CONTAINING PROTEIN"/>
    <property type="match status" value="1"/>
</dbReference>
<dbReference type="GeneID" id="9186986"/>
<name>D5G7L4_TUBMM</name>
<feature type="compositionally biased region" description="Low complexity" evidence="1">
    <location>
        <begin position="239"/>
        <end position="283"/>
    </location>
</feature>
<dbReference type="HOGENOM" id="CLU_921942_0_0_1"/>
<keyword evidence="2" id="KW-0472">Membrane</keyword>
<sequence length="310" mass="34236">MRDKRWNAVALLILRISQLVLAVIALGLAAFFIAKYPVAWYAAFTLTTICLTVVWIPLVLGLFFTGNLLPLVVIIVDVLIAIFYIISIATIADYNPEAIGGSCAFYTFSLWDWDTYLWVIEDCDKLRGLFAILVLEMLTFIGAIIWDGVVLYQNRSGRAGAVDAVAQNAMYGGAGAGRVAAVGGTYGVSKPMMNDAAGYYGGQTSLPQYQPMNSPTYPPQVGSPISPYSPYVPPPVAPTMPQQAAVMQHQHQNHLQQQQVHQLQQQQRQHQQQQQPQQQHHQFQPPPPPPPPQQQQQNQGPLPHELGGMH</sequence>
<evidence type="ECO:0000313" key="4">
    <source>
        <dbReference type="Proteomes" id="UP000006911"/>
    </source>
</evidence>
<accession>D5G7L4</accession>
<feature type="transmembrane region" description="Helical" evidence="2">
    <location>
        <begin position="71"/>
        <end position="92"/>
    </location>
</feature>
<evidence type="ECO:0000313" key="3">
    <source>
        <dbReference type="EMBL" id="CAZ80507.1"/>
    </source>
</evidence>
<keyword evidence="4" id="KW-1185">Reference proteome</keyword>
<dbReference type="Proteomes" id="UP000006911">
    <property type="component" value="Unassembled WGS sequence"/>
</dbReference>
<protein>
    <submittedName>
        <fullName evidence="3">(Perigord truffle) hypothetical protein</fullName>
    </submittedName>
</protein>
<evidence type="ECO:0000256" key="2">
    <source>
        <dbReference type="SAM" id="Phobius"/>
    </source>
</evidence>
<dbReference type="AlphaFoldDB" id="D5G7L4"/>
<dbReference type="EMBL" id="FN430031">
    <property type="protein sequence ID" value="CAZ80507.1"/>
    <property type="molecule type" value="Genomic_DNA"/>
</dbReference>
<dbReference type="KEGG" id="tml:GSTUM_00004609001"/>
<feature type="transmembrane region" description="Helical" evidence="2">
    <location>
        <begin position="12"/>
        <end position="34"/>
    </location>
</feature>
<proteinExistence type="predicted"/>
<reference evidence="3 4" key="1">
    <citation type="journal article" date="2010" name="Nature">
        <title>Perigord black truffle genome uncovers evolutionary origins and mechanisms of symbiosis.</title>
        <authorList>
            <person name="Martin F."/>
            <person name="Kohler A."/>
            <person name="Murat C."/>
            <person name="Balestrini R."/>
            <person name="Coutinho P.M."/>
            <person name="Jaillon O."/>
            <person name="Montanini B."/>
            <person name="Morin E."/>
            <person name="Noel B."/>
            <person name="Percudani R."/>
            <person name="Porcel B."/>
            <person name="Rubini A."/>
            <person name="Amicucci A."/>
            <person name="Amselem J."/>
            <person name="Anthouard V."/>
            <person name="Arcioni S."/>
            <person name="Artiguenave F."/>
            <person name="Aury J.M."/>
            <person name="Ballario P."/>
            <person name="Bolchi A."/>
            <person name="Brenna A."/>
            <person name="Brun A."/>
            <person name="Buee M."/>
            <person name="Cantarel B."/>
            <person name="Chevalier G."/>
            <person name="Couloux A."/>
            <person name="Da Silva C."/>
            <person name="Denoeud F."/>
            <person name="Duplessis S."/>
            <person name="Ghignone S."/>
            <person name="Hilselberger B."/>
            <person name="Iotti M."/>
            <person name="Marcais B."/>
            <person name="Mello A."/>
            <person name="Miranda M."/>
            <person name="Pacioni G."/>
            <person name="Quesneville H."/>
            <person name="Riccioni C."/>
            <person name="Ruotolo R."/>
            <person name="Splivallo R."/>
            <person name="Stocchi V."/>
            <person name="Tisserant E."/>
            <person name="Viscomi A.R."/>
            <person name="Zambonelli A."/>
            <person name="Zampieri E."/>
            <person name="Henrissat B."/>
            <person name="Lebrun M.H."/>
            <person name="Paolocci F."/>
            <person name="Bonfante P."/>
            <person name="Ottonello S."/>
            <person name="Wincker P."/>
        </authorList>
    </citation>
    <scope>NUCLEOTIDE SEQUENCE [LARGE SCALE GENOMIC DNA]</scope>
    <source>
        <strain evidence="3 4">Mel28</strain>
    </source>
</reference>
<feature type="compositionally biased region" description="Pro residues" evidence="1">
    <location>
        <begin position="284"/>
        <end position="293"/>
    </location>
</feature>
<dbReference type="RefSeq" id="XP_002836316.1">
    <property type="nucleotide sequence ID" value="XM_002836270.1"/>
</dbReference>
<dbReference type="PANTHER" id="PTHR37451">
    <property type="entry name" value="MARVEL DOMAIN"/>
    <property type="match status" value="1"/>
</dbReference>
<keyword evidence="2" id="KW-0812">Transmembrane</keyword>
<feature type="region of interest" description="Disordered" evidence="1">
    <location>
        <begin position="232"/>
        <end position="310"/>
    </location>
</feature>
<gene>
    <name evidence="3" type="ORF">GSTUM_00004609001</name>
</gene>
<keyword evidence="2" id="KW-1133">Transmembrane helix</keyword>
<dbReference type="InParanoid" id="D5G7L4"/>
<feature type="transmembrane region" description="Helical" evidence="2">
    <location>
        <begin position="126"/>
        <end position="146"/>
    </location>
</feature>
<organism evidence="3 4">
    <name type="scientific">Tuber melanosporum (strain Mel28)</name>
    <name type="common">Perigord black truffle</name>
    <dbReference type="NCBI Taxonomy" id="656061"/>
    <lineage>
        <taxon>Eukaryota</taxon>
        <taxon>Fungi</taxon>
        <taxon>Dikarya</taxon>
        <taxon>Ascomycota</taxon>
        <taxon>Pezizomycotina</taxon>
        <taxon>Pezizomycetes</taxon>
        <taxon>Pezizales</taxon>
        <taxon>Tuberaceae</taxon>
        <taxon>Tuber</taxon>
    </lineage>
</organism>
<feature type="compositionally biased region" description="Low complexity" evidence="1">
    <location>
        <begin position="294"/>
        <end position="304"/>
    </location>
</feature>